<evidence type="ECO:0000259" key="2">
    <source>
        <dbReference type="Pfam" id="PF14577"/>
    </source>
</evidence>
<evidence type="ECO:0000313" key="3">
    <source>
        <dbReference type="EMBL" id="KAK4437352.1"/>
    </source>
</evidence>
<dbReference type="Proteomes" id="UP001293254">
    <property type="component" value="Unassembled WGS sequence"/>
</dbReference>
<organism evidence="3 4">
    <name type="scientific">Sesamum alatum</name>
    <dbReference type="NCBI Taxonomy" id="300844"/>
    <lineage>
        <taxon>Eukaryota</taxon>
        <taxon>Viridiplantae</taxon>
        <taxon>Streptophyta</taxon>
        <taxon>Embryophyta</taxon>
        <taxon>Tracheophyta</taxon>
        <taxon>Spermatophyta</taxon>
        <taxon>Magnoliopsida</taxon>
        <taxon>eudicotyledons</taxon>
        <taxon>Gunneridae</taxon>
        <taxon>Pentapetalae</taxon>
        <taxon>asterids</taxon>
        <taxon>lamiids</taxon>
        <taxon>Lamiales</taxon>
        <taxon>Pedaliaceae</taxon>
        <taxon>Sesamum</taxon>
    </lineage>
</organism>
<dbReference type="PANTHER" id="PTHR33232">
    <property type="entry name" value="PROTEIN SIEVE ELEMENT OCCLUSION B-LIKE"/>
    <property type="match status" value="1"/>
</dbReference>
<feature type="domain" description="Sieve element occlusion C-terminal" evidence="2">
    <location>
        <begin position="436"/>
        <end position="610"/>
    </location>
</feature>
<dbReference type="InterPro" id="IPR039299">
    <property type="entry name" value="SEOA"/>
</dbReference>
<feature type="domain" description="Sieve element occlusion N-terminal" evidence="1">
    <location>
        <begin position="21"/>
        <end position="280"/>
    </location>
</feature>
<name>A0AAE1YW58_9LAMI</name>
<dbReference type="GO" id="GO:0010088">
    <property type="term" value="P:phloem development"/>
    <property type="evidence" value="ECO:0007669"/>
    <property type="project" value="InterPro"/>
</dbReference>
<dbReference type="AlphaFoldDB" id="A0AAE1YW58"/>
<dbReference type="InterPro" id="IPR027942">
    <property type="entry name" value="SEO_N"/>
</dbReference>
<dbReference type="EMBL" id="JACGWO010000001">
    <property type="protein sequence ID" value="KAK4437352.1"/>
    <property type="molecule type" value="Genomic_DNA"/>
</dbReference>
<sequence>MDDDPSTGNQEQGKTHLIMADAVIKTIEATHGMDNFEFSTQPLLSVIEHIFSLSAHDAKGIGEMRSTSVGDVKVGDERMQKRLVLKINAISWEILGNCSGGENMHETVLAVFNALSPFFWAGKGAIALAAFAVNYGEFWLVEQLRSSNNPVAQSLASLEPLPRDEQRTMFEDMSRLVEGILKLTKCICESFNLQSHKYFKPDEPLYNTMMALIPEYTYWIIRSIVISQSNLNAYGYTTSSNIETSNFSMLVEKVNELFSAMRSQLDLCYQKVENNRKREALISEDEDMPLYDGYTQTPVSIELLRKKTVLLYISELKHMDRSPVPSIISEIYHATGKKPENYEILWVPMLERSPKTSPEKEKTMFNEQQKKMKWLSFRDLSLLDPAIVEYIEIEWQFKKEPMIKVLDQQGRLVKNHDAMHMFLIWGTSAEPFTGKREAELWAKETWGFPLLINSIVPSTIDWVKEGKYICLYGGENSEWIQKFTGTILDVSKQAQIQLMMIYANQNDGKNNAAATSNVTLDRMQTFTFWGRLQSVWQSRVQSGMSPESDEIIRDVFKMISLYSSGRGWAIISKGTKEMTMGMGDTVLKALSEYDKWKGFVVGKGFVPALESI</sequence>
<dbReference type="Pfam" id="PF14577">
    <property type="entry name" value="SEO_C"/>
    <property type="match status" value="1"/>
</dbReference>
<evidence type="ECO:0000259" key="1">
    <source>
        <dbReference type="Pfam" id="PF14576"/>
    </source>
</evidence>
<proteinExistence type="predicted"/>
<keyword evidence="4" id="KW-1185">Reference proteome</keyword>
<reference evidence="3" key="2">
    <citation type="journal article" date="2024" name="Plant">
        <title>Genomic evolution and insights into agronomic trait innovations of Sesamum species.</title>
        <authorList>
            <person name="Miao H."/>
            <person name="Wang L."/>
            <person name="Qu L."/>
            <person name="Liu H."/>
            <person name="Sun Y."/>
            <person name="Le M."/>
            <person name="Wang Q."/>
            <person name="Wei S."/>
            <person name="Zheng Y."/>
            <person name="Lin W."/>
            <person name="Duan Y."/>
            <person name="Cao H."/>
            <person name="Xiong S."/>
            <person name="Wang X."/>
            <person name="Wei L."/>
            <person name="Li C."/>
            <person name="Ma Q."/>
            <person name="Ju M."/>
            <person name="Zhao R."/>
            <person name="Li G."/>
            <person name="Mu C."/>
            <person name="Tian Q."/>
            <person name="Mei H."/>
            <person name="Zhang T."/>
            <person name="Gao T."/>
            <person name="Zhang H."/>
        </authorList>
    </citation>
    <scope>NUCLEOTIDE SEQUENCE</scope>
    <source>
        <strain evidence="3">3651</strain>
    </source>
</reference>
<gene>
    <name evidence="3" type="ORF">Salat_0069100</name>
</gene>
<reference evidence="3" key="1">
    <citation type="submission" date="2020-06" db="EMBL/GenBank/DDBJ databases">
        <authorList>
            <person name="Li T."/>
            <person name="Hu X."/>
            <person name="Zhang T."/>
            <person name="Song X."/>
            <person name="Zhang H."/>
            <person name="Dai N."/>
            <person name="Sheng W."/>
            <person name="Hou X."/>
            <person name="Wei L."/>
        </authorList>
    </citation>
    <scope>NUCLEOTIDE SEQUENCE</scope>
    <source>
        <strain evidence="3">3651</strain>
        <tissue evidence="3">Leaf</tissue>
    </source>
</reference>
<dbReference type="Pfam" id="PF14576">
    <property type="entry name" value="SEO_N"/>
    <property type="match status" value="1"/>
</dbReference>
<accession>A0AAE1YW58</accession>
<evidence type="ECO:0000313" key="4">
    <source>
        <dbReference type="Proteomes" id="UP001293254"/>
    </source>
</evidence>
<dbReference type="PANTHER" id="PTHR33232:SF20">
    <property type="entry name" value="PROTEIN SIEVE ELEMENT OCCLUSION B-LIKE"/>
    <property type="match status" value="1"/>
</dbReference>
<comment type="caution">
    <text evidence="3">The sequence shown here is derived from an EMBL/GenBank/DDBJ whole genome shotgun (WGS) entry which is preliminary data.</text>
</comment>
<dbReference type="InterPro" id="IPR027944">
    <property type="entry name" value="SEO_C"/>
</dbReference>
<protein>
    <submittedName>
        <fullName evidence="3">Protein SIEVE ELEMENT OCCLUSION B</fullName>
    </submittedName>
</protein>